<dbReference type="EMBL" id="JAHLJV010000001">
    <property type="protein sequence ID" value="KAK1600137.1"/>
    <property type="molecule type" value="Genomic_DNA"/>
</dbReference>
<accession>A0AAD8VA85</accession>
<feature type="region of interest" description="Disordered" evidence="1">
    <location>
        <begin position="117"/>
        <end position="159"/>
    </location>
</feature>
<sequence length="159" mass="17611">MAQLHPPPACCTGRGVEATNDDKTGTRLTDQHNRMARLDRRTLEGFLHMHGPFASTQFGRTRLLSSSKLAHQNQSPETSPAYQSPPANLIHAFPLDRFILRQSGTILSEQLAPQFRSLSSENPQPPPQDRRGQPPPPLGIYPNRQTGSSLELRPTLSVD</sequence>
<keyword evidence="3" id="KW-1185">Reference proteome</keyword>
<feature type="compositionally biased region" description="Polar residues" evidence="1">
    <location>
        <begin position="64"/>
        <end position="86"/>
    </location>
</feature>
<reference evidence="2" key="1">
    <citation type="submission" date="2021-06" db="EMBL/GenBank/DDBJ databases">
        <title>Comparative genomics, transcriptomics and evolutionary studies reveal genomic signatures of adaptation to plant cell wall in hemibiotrophic fungi.</title>
        <authorList>
            <consortium name="DOE Joint Genome Institute"/>
            <person name="Baroncelli R."/>
            <person name="Diaz J.F."/>
            <person name="Benocci T."/>
            <person name="Peng M."/>
            <person name="Battaglia E."/>
            <person name="Haridas S."/>
            <person name="Andreopoulos W."/>
            <person name="Labutti K."/>
            <person name="Pangilinan J."/>
            <person name="Floch G.L."/>
            <person name="Makela M.R."/>
            <person name="Henrissat B."/>
            <person name="Grigoriev I.V."/>
            <person name="Crouch J.A."/>
            <person name="De Vries R.P."/>
            <person name="Sukno S.A."/>
            <person name="Thon M.R."/>
        </authorList>
    </citation>
    <scope>NUCLEOTIDE SEQUENCE</scope>
    <source>
        <strain evidence="2">CBS 125086</strain>
    </source>
</reference>
<dbReference type="AlphaFoldDB" id="A0AAD8VA85"/>
<name>A0AAD8VA85_9PEZI</name>
<evidence type="ECO:0000256" key="1">
    <source>
        <dbReference type="SAM" id="MobiDB-lite"/>
    </source>
</evidence>
<dbReference type="Proteomes" id="UP001230504">
    <property type="component" value="Unassembled WGS sequence"/>
</dbReference>
<comment type="caution">
    <text evidence="2">The sequence shown here is derived from an EMBL/GenBank/DDBJ whole genome shotgun (WGS) entry which is preliminary data.</text>
</comment>
<evidence type="ECO:0000313" key="2">
    <source>
        <dbReference type="EMBL" id="KAK1600137.1"/>
    </source>
</evidence>
<protein>
    <submittedName>
        <fullName evidence="2">Uncharacterized protein</fullName>
    </submittedName>
</protein>
<dbReference type="RefSeq" id="XP_060420633.1">
    <property type="nucleotide sequence ID" value="XM_060559602.1"/>
</dbReference>
<proteinExistence type="predicted"/>
<dbReference type="GeneID" id="85443842"/>
<gene>
    <name evidence="2" type="ORF">LY79DRAFT_574526</name>
</gene>
<evidence type="ECO:0000313" key="3">
    <source>
        <dbReference type="Proteomes" id="UP001230504"/>
    </source>
</evidence>
<feature type="region of interest" description="Disordered" evidence="1">
    <location>
        <begin position="64"/>
        <end position="87"/>
    </location>
</feature>
<organism evidence="2 3">
    <name type="scientific">Colletotrichum navitas</name>
    <dbReference type="NCBI Taxonomy" id="681940"/>
    <lineage>
        <taxon>Eukaryota</taxon>
        <taxon>Fungi</taxon>
        <taxon>Dikarya</taxon>
        <taxon>Ascomycota</taxon>
        <taxon>Pezizomycotina</taxon>
        <taxon>Sordariomycetes</taxon>
        <taxon>Hypocreomycetidae</taxon>
        <taxon>Glomerellales</taxon>
        <taxon>Glomerellaceae</taxon>
        <taxon>Colletotrichum</taxon>
        <taxon>Colletotrichum graminicola species complex</taxon>
    </lineage>
</organism>
<feature type="region of interest" description="Disordered" evidence="1">
    <location>
        <begin position="1"/>
        <end position="25"/>
    </location>
</feature>
<feature type="compositionally biased region" description="Pro residues" evidence="1">
    <location>
        <begin position="123"/>
        <end position="139"/>
    </location>
</feature>